<dbReference type="AlphaFoldDB" id="H2ATH0"/>
<dbReference type="Proteomes" id="UP000005220">
    <property type="component" value="Chromosome 4"/>
</dbReference>
<accession>H2ATH0</accession>
<dbReference type="HOGENOM" id="CLU_026385_0_0_1"/>
<protein>
    <submittedName>
        <fullName evidence="2">Uncharacterized protein</fullName>
    </submittedName>
</protein>
<evidence type="ECO:0000256" key="1">
    <source>
        <dbReference type="SAM" id="MobiDB-lite"/>
    </source>
</evidence>
<dbReference type="InParanoid" id="H2ATH0"/>
<feature type="region of interest" description="Disordered" evidence="1">
    <location>
        <begin position="1"/>
        <end position="29"/>
    </location>
</feature>
<evidence type="ECO:0000313" key="2">
    <source>
        <dbReference type="EMBL" id="CCF57670.1"/>
    </source>
</evidence>
<dbReference type="KEGG" id="kaf:KAFR_0D00240"/>
<feature type="region of interest" description="Disordered" evidence="1">
    <location>
        <begin position="433"/>
        <end position="489"/>
    </location>
</feature>
<proteinExistence type="predicted"/>
<sequence>MAETQHLQLPDVSPTVASFATPSKRGHRHKRSLAISGDFEFLKQAPSSVPPLPTYATSPNTYLKPAVLDPSMVKTPQHPGNPIGTTPSPRFFISEEPRFSSPIQGVPDAIINLDDALKTRPRSFKTHRRSESAPADLEITLDFPAQIKSKSNKPSFTIDEEEDVSDNEERPSVKLADGLLSPLRPSTPLFPDSKMEPGSKNTSPLKDHEGTNNNEKFNSLKIMKQKQRYRYYTKQLPVYGIDAVSDNTGVQSQRLKNQASTLSLTSSISITPASNSYTPSRHLVTPMTPDSFVDQQKQPESITGTLSKDRSASNRSIKFQEAISKRTLSPQRKNFQRLSNTNINTVRRNSSTGVYSKFNFKSKEYDMPYNDVETESKLTLVSKSDEASISTDLNLVENEVCGKKNELSKELLLGEPGDTVDLSSFSMAKLNSAKPSKTNLKPSISNDKNNVKLQKKDDLDDIAGGKDKASEVKADSAPTFGIKSKSKKKRKSRLSIFINLFTKDKK</sequence>
<feature type="region of interest" description="Disordered" evidence="1">
    <location>
        <begin position="150"/>
        <end position="214"/>
    </location>
</feature>
<dbReference type="eggNOG" id="ENOG502RXFV">
    <property type="taxonomic scope" value="Eukaryota"/>
</dbReference>
<dbReference type="GeneID" id="13885615"/>
<organism evidence="2 3">
    <name type="scientific">Kazachstania africana (strain ATCC 22294 / BCRC 22015 / CBS 2517 / CECT 1963 / NBRC 1671 / NRRL Y-8276)</name>
    <name type="common">Yeast</name>
    <name type="synonym">Kluyveromyces africanus</name>
    <dbReference type="NCBI Taxonomy" id="1071382"/>
    <lineage>
        <taxon>Eukaryota</taxon>
        <taxon>Fungi</taxon>
        <taxon>Dikarya</taxon>
        <taxon>Ascomycota</taxon>
        <taxon>Saccharomycotina</taxon>
        <taxon>Saccharomycetes</taxon>
        <taxon>Saccharomycetales</taxon>
        <taxon>Saccharomycetaceae</taxon>
        <taxon>Kazachstania</taxon>
    </lineage>
</organism>
<dbReference type="OrthoDB" id="3981301at2759"/>
<dbReference type="FunCoup" id="H2ATH0">
    <property type="interactions" value="91"/>
</dbReference>
<dbReference type="EMBL" id="HE650824">
    <property type="protein sequence ID" value="CCF57670.1"/>
    <property type="molecule type" value="Genomic_DNA"/>
</dbReference>
<reference evidence="2 3" key="1">
    <citation type="journal article" date="2011" name="Proc. Natl. Acad. Sci. U.S.A.">
        <title>Evolutionary erosion of yeast sex chromosomes by mating-type switching accidents.</title>
        <authorList>
            <person name="Gordon J.L."/>
            <person name="Armisen D."/>
            <person name="Proux-Wera E."/>
            <person name="Oheigeartaigh S.S."/>
            <person name="Byrne K.P."/>
            <person name="Wolfe K.H."/>
        </authorList>
    </citation>
    <scope>NUCLEOTIDE SEQUENCE [LARGE SCALE GENOMIC DNA]</scope>
    <source>
        <strain evidence="3">ATCC 22294 / BCRC 22015 / CBS 2517 / CECT 1963 / NBRC 1671 / NRRL Y-8276</strain>
    </source>
</reference>
<gene>
    <name evidence="2" type="primary">KAFR0D00240</name>
    <name evidence="2" type="ORF">KAFR_0D00240</name>
</gene>
<feature type="compositionally biased region" description="Basic and acidic residues" evidence="1">
    <location>
        <begin position="454"/>
        <end position="474"/>
    </location>
</feature>
<evidence type="ECO:0000313" key="3">
    <source>
        <dbReference type="Proteomes" id="UP000005220"/>
    </source>
</evidence>
<keyword evidence="3" id="KW-1185">Reference proteome</keyword>
<name>H2ATH0_KAZAF</name>
<feature type="compositionally biased region" description="Polar residues" evidence="1">
    <location>
        <begin position="433"/>
        <end position="452"/>
    </location>
</feature>
<dbReference type="RefSeq" id="XP_003956805.1">
    <property type="nucleotide sequence ID" value="XM_003956756.1"/>
</dbReference>